<reference evidence="2 3" key="1">
    <citation type="submission" date="2019-03" db="EMBL/GenBank/DDBJ databases">
        <title>Genomic Encyclopedia of Type Strains, Phase IV (KMG-IV): sequencing the most valuable type-strain genomes for metagenomic binning, comparative biology and taxonomic classification.</title>
        <authorList>
            <person name="Goeker M."/>
        </authorList>
    </citation>
    <scope>NUCLEOTIDE SEQUENCE [LARGE SCALE GENOMIC DNA]</scope>
    <source>
        <strain evidence="2 3">DSM 28404</strain>
    </source>
</reference>
<accession>A0A4R2T4S7</accession>
<name>A0A4R2T4S7_9PAST</name>
<evidence type="ECO:0000256" key="1">
    <source>
        <dbReference type="SAM" id="Phobius"/>
    </source>
</evidence>
<organism evidence="2 3">
    <name type="scientific">Cricetibacter osteomyelitidis</name>
    <dbReference type="NCBI Taxonomy" id="1521931"/>
    <lineage>
        <taxon>Bacteria</taxon>
        <taxon>Pseudomonadati</taxon>
        <taxon>Pseudomonadota</taxon>
        <taxon>Gammaproteobacteria</taxon>
        <taxon>Pasteurellales</taxon>
        <taxon>Pasteurellaceae</taxon>
        <taxon>Cricetibacter</taxon>
    </lineage>
</organism>
<keyword evidence="3" id="KW-1185">Reference proteome</keyword>
<dbReference type="EMBL" id="SLYB01000028">
    <property type="protein sequence ID" value="TCP92068.1"/>
    <property type="molecule type" value="Genomic_DNA"/>
</dbReference>
<keyword evidence="1" id="KW-0812">Transmembrane</keyword>
<keyword evidence="1" id="KW-0472">Membrane</keyword>
<dbReference type="AlphaFoldDB" id="A0A4R2T4S7"/>
<gene>
    <name evidence="2" type="ORF">EDC44_12821</name>
</gene>
<proteinExistence type="predicted"/>
<evidence type="ECO:0000313" key="3">
    <source>
        <dbReference type="Proteomes" id="UP000295763"/>
    </source>
</evidence>
<sequence>MIRNKLYIFIFCFSLFFIGFIMASLFLSFILSLFILIIKGKFIFETMPIGYFLGFGLLSFFIAICYSLKLIK</sequence>
<dbReference type="Proteomes" id="UP000295763">
    <property type="component" value="Unassembled WGS sequence"/>
</dbReference>
<protein>
    <submittedName>
        <fullName evidence="2">Uncharacterized protein</fullName>
    </submittedName>
</protein>
<feature type="transmembrane region" description="Helical" evidence="1">
    <location>
        <begin position="49"/>
        <end position="68"/>
    </location>
</feature>
<keyword evidence="1" id="KW-1133">Transmembrane helix</keyword>
<feature type="transmembrane region" description="Helical" evidence="1">
    <location>
        <begin position="7"/>
        <end position="37"/>
    </location>
</feature>
<evidence type="ECO:0000313" key="2">
    <source>
        <dbReference type="EMBL" id="TCP92068.1"/>
    </source>
</evidence>
<comment type="caution">
    <text evidence="2">The sequence shown here is derived from an EMBL/GenBank/DDBJ whole genome shotgun (WGS) entry which is preliminary data.</text>
</comment>